<evidence type="ECO:0000259" key="11">
    <source>
        <dbReference type="PROSITE" id="PS51144"/>
    </source>
</evidence>
<dbReference type="EC" id="4.2.1.1" evidence="4 10"/>
<evidence type="ECO:0000256" key="8">
    <source>
        <dbReference type="ARBA" id="ARBA00023239"/>
    </source>
</evidence>
<dbReference type="InterPro" id="IPR001148">
    <property type="entry name" value="CA_dom"/>
</dbReference>
<keyword evidence="7 10" id="KW-0862">Zinc</keyword>
<evidence type="ECO:0000256" key="9">
    <source>
        <dbReference type="ARBA" id="ARBA00048348"/>
    </source>
</evidence>
<evidence type="ECO:0000313" key="13">
    <source>
        <dbReference type="Proteomes" id="UP001476583"/>
    </source>
</evidence>
<evidence type="ECO:0000256" key="2">
    <source>
        <dbReference type="ARBA" id="ARBA00002904"/>
    </source>
</evidence>
<evidence type="ECO:0000256" key="3">
    <source>
        <dbReference type="ARBA" id="ARBA00010718"/>
    </source>
</evidence>
<dbReference type="PANTHER" id="PTHR18952">
    <property type="entry name" value="CARBONIC ANHYDRASE"/>
    <property type="match status" value="1"/>
</dbReference>
<accession>A0ABZ2RJP4</accession>
<dbReference type="CDD" id="cd03124">
    <property type="entry name" value="alpha_CA_prokaryotic_like"/>
    <property type="match status" value="1"/>
</dbReference>
<feature type="signal peptide" evidence="10">
    <location>
        <begin position="1"/>
        <end position="18"/>
    </location>
</feature>
<comment type="catalytic activity">
    <reaction evidence="9 10">
        <text>hydrogencarbonate + H(+) = CO2 + H2O</text>
        <dbReference type="Rhea" id="RHEA:10748"/>
        <dbReference type="ChEBI" id="CHEBI:15377"/>
        <dbReference type="ChEBI" id="CHEBI:15378"/>
        <dbReference type="ChEBI" id="CHEBI:16526"/>
        <dbReference type="ChEBI" id="CHEBI:17544"/>
        <dbReference type="EC" id="4.2.1.1"/>
    </reaction>
</comment>
<feature type="chain" id="PRO_5044955269" description="Carbonic anhydrase" evidence="10">
    <location>
        <begin position="19"/>
        <end position="245"/>
    </location>
</feature>
<organism evidence="12 13">
    <name type="scientific">Ectopseudomonas mendocina</name>
    <name type="common">Pseudomonas mendocina</name>
    <dbReference type="NCBI Taxonomy" id="300"/>
    <lineage>
        <taxon>Bacteria</taxon>
        <taxon>Pseudomonadati</taxon>
        <taxon>Pseudomonadota</taxon>
        <taxon>Gammaproteobacteria</taxon>
        <taxon>Pseudomonadales</taxon>
        <taxon>Pseudomonadaceae</taxon>
        <taxon>Ectopseudomonas</taxon>
    </lineage>
</organism>
<evidence type="ECO:0000256" key="7">
    <source>
        <dbReference type="ARBA" id="ARBA00022833"/>
    </source>
</evidence>
<keyword evidence="10" id="KW-0732">Signal</keyword>
<reference evidence="12 13" key="1">
    <citation type="submission" date="2024-03" db="EMBL/GenBank/DDBJ databases">
        <title>Complete genome of BD2.</title>
        <authorList>
            <person name="Cao G."/>
        </authorList>
    </citation>
    <scope>NUCLEOTIDE SEQUENCE [LARGE SCALE GENOMIC DNA]</scope>
    <source>
        <strain evidence="12 13">BD2</strain>
    </source>
</reference>
<dbReference type="SMART" id="SM01057">
    <property type="entry name" value="Carb_anhydrase"/>
    <property type="match status" value="1"/>
</dbReference>
<keyword evidence="6 10" id="KW-0479">Metal-binding</keyword>
<dbReference type="SUPFAM" id="SSF51069">
    <property type="entry name" value="Carbonic anhydrase"/>
    <property type="match status" value="1"/>
</dbReference>
<comment type="cofactor">
    <cofactor evidence="1 10">
        <name>Zn(2+)</name>
        <dbReference type="ChEBI" id="CHEBI:29105"/>
    </cofactor>
</comment>
<dbReference type="Proteomes" id="UP001476583">
    <property type="component" value="Chromosome"/>
</dbReference>
<dbReference type="PROSITE" id="PS00162">
    <property type="entry name" value="ALPHA_CA_1"/>
    <property type="match status" value="1"/>
</dbReference>
<dbReference type="InterPro" id="IPR018338">
    <property type="entry name" value="Carbonic_anhydrase_a-class_CS"/>
</dbReference>
<evidence type="ECO:0000256" key="4">
    <source>
        <dbReference type="ARBA" id="ARBA00012925"/>
    </source>
</evidence>
<evidence type="ECO:0000256" key="5">
    <source>
        <dbReference type="ARBA" id="ARBA00014628"/>
    </source>
</evidence>
<evidence type="ECO:0000256" key="10">
    <source>
        <dbReference type="RuleBase" id="RU367011"/>
    </source>
</evidence>
<feature type="domain" description="Alpha-carbonic anhydrase" evidence="11">
    <location>
        <begin position="34"/>
        <end position="244"/>
    </location>
</feature>
<name>A0ABZ2RJP4_ECTME</name>
<evidence type="ECO:0000256" key="6">
    <source>
        <dbReference type="ARBA" id="ARBA00022723"/>
    </source>
</evidence>
<dbReference type="Gene3D" id="3.10.200.10">
    <property type="entry name" value="Alpha carbonic anhydrase"/>
    <property type="match status" value="1"/>
</dbReference>
<dbReference type="Pfam" id="PF00194">
    <property type="entry name" value="Carb_anhydrase"/>
    <property type="match status" value="1"/>
</dbReference>
<keyword evidence="13" id="KW-1185">Reference proteome</keyword>
<dbReference type="InterPro" id="IPR041891">
    <property type="entry name" value="Alpha_CA_prokaryot-like"/>
</dbReference>
<dbReference type="PROSITE" id="PS51144">
    <property type="entry name" value="ALPHA_CA_2"/>
    <property type="match status" value="1"/>
</dbReference>
<dbReference type="InterPro" id="IPR036398">
    <property type="entry name" value="CA_dom_sf"/>
</dbReference>
<sequence length="245" mass="26833">MNNSFVLVLAALFFASLAGCMCMKQESAGRSGEHPADYHGNGGSIIKAGRSQSPINIETLNAEPVQALIPIRLDYHNPVIGVLGSGRPLKLVSAGTAILDGQRFDLQQLHFHSSSEHTVDGKHYPIELHFVNKAEDGQVAVVAVFLKSGKENPTLEAMHKQSYKTAQVESGESVGLRALLPSDLSYYHNDGSLTTPPFSENVERYVMKSPVEVSRSQIELFKYTYALNNRSIQPLNGRRVIVSIE</sequence>
<comment type="function">
    <text evidence="2 10">Reversible hydration of carbon dioxide.</text>
</comment>
<gene>
    <name evidence="12" type="ORF">WG219_07335</name>
</gene>
<dbReference type="EMBL" id="CP148074">
    <property type="protein sequence ID" value="WXL27255.1"/>
    <property type="molecule type" value="Genomic_DNA"/>
</dbReference>
<protein>
    <recommendedName>
        <fullName evidence="5 10">Carbonic anhydrase</fullName>
        <ecNumber evidence="4 10">4.2.1.1</ecNumber>
    </recommendedName>
</protein>
<comment type="similarity">
    <text evidence="3 10">Belongs to the alpha-carbonic anhydrase family.</text>
</comment>
<keyword evidence="8 10" id="KW-0456">Lyase</keyword>
<evidence type="ECO:0000313" key="12">
    <source>
        <dbReference type="EMBL" id="WXL27255.1"/>
    </source>
</evidence>
<dbReference type="InterPro" id="IPR023561">
    <property type="entry name" value="Carbonic_anhydrase_a-class"/>
</dbReference>
<proteinExistence type="inferred from homology"/>
<evidence type="ECO:0000256" key="1">
    <source>
        <dbReference type="ARBA" id="ARBA00001947"/>
    </source>
</evidence>
<dbReference type="PANTHER" id="PTHR18952:SF265">
    <property type="entry name" value="CARBONIC ANHYDRASE"/>
    <property type="match status" value="1"/>
</dbReference>